<dbReference type="AlphaFoldDB" id="A0A5C6B0R1"/>
<reference evidence="1 2" key="1">
    <citation type="submission" date="2019-02" db="EMBL/GenBank/DDBJ databases">
        <title>Deep-cultivation of Planctomycetes and their phenomic and genomic characterization uncovers novel biology.</title>
        <authorList>
            <person name="Wiegand S."/>
            <person name="Jogler M."/>
            <person name="Boedeker C."/>
            <person name="Pinto D."/>
            <person name="Vollmers J."/>
            <person name="Rivas-Marin E."/>
            <person name="Kohn T."/>
            <person name="Peeters S.H."/>
            <person name="Heuer A."/>
            <person name="Rast P."/>
            <person name="Oberbeckmann S."/>
            <person name="Bunk B."/>
            <person name="Jeske O."/>
            <person name="Meyerdierks A."/>
            <person name="Storesund J.E."/>
            <person name="Kallscheuer N."/>
            <person name="Luecker S."/>
            <person name="Lage O.M."/>
            <person name="Pohl T."/>
            <person name="Merkel B.J."/>
            <person name="Hornburger P."/>
            <person name="Mueller R.-W."/>
            <person name="Bruemmer F."/>
            <person name="Labrenz M."/>
            <person name="Spormann A.M."/>
            <person name="Op Den Camp H."/>
            <person name="Overmann J."/>
            <person name="Amann R."/>
            <person name="Jetten M.S.M."/>
            <person name="Mascher T."/>
            <person name="Medema M.H."/>
            <person name="Devos D.P."/>
            <person name="Kaster A.-K."/>
            <person name="Ovreas L."/>
            <person name="Rohde M."/>
            <person name="Galperin M.Y."/>
            <person name="Jogler C."/>
        </authorList>
    </citation>
    <scope>NUCLEOTIDE SEQUENCE [LARGE SCALE GENOMIC DNA]</scope>
    <source>
        <strain evidence="1 2">Pla52n</strain>
    </source>
</reference>
<dbReference type="Proteomes" id="UP000320176">
    <property type="component" value="Unassembled WGS sequence"/>
</dbReference>
<gene>
    <name evidence="1" type="ORF">Pla52n_30270</name>
</gene>
<dbReference type="EMBL" id="SJPN01000003">
    <property type="protein sequence ID" value="TWU04982.1"/>
    <property type="molecule type" value="Genomic_DNA"/>
</dbReference>
<evidence type="ECO:0000313" key="2">
    <source>
        <dbReference type="Proteomes" id="UP000320176"/>
    </source>
</evidence>
<evidence type="ECO:0000313" key="1">
    <source>
        <dbReference type="EMBL" id="TWU04982.1"/>
    </source>
</evidence>
<protein>
    <submittedName>
        <fullName evidence="1">Uncharacterized protein</fullName>
    </submittedName>
</protein>
<dbReference type="RefSeq" id="WP_146520306.1">
    <property type="nucleotide sequence ID" value="NZ_CP151726.1"/>
</dbReference>
<keyword evidence="2" id="KW-1185">Reference proteome</keyword>
<name>A0A5C6B0R1_9BACT</name>
<accession>A0A5C6B0R1</accession>
<sequence length="409" mass="44711">MSQTTSITRRGFCKGLGSCAGLIGSTLVRSLALGQDPTPIPVAAGSNDAWVEAVQSHFDRFTLYCTDQRGRTRSGIWSIDWDARAVRPGVTSHLALSMPSVSAALELASRTGCKCYTEAAESHLKSLLHVSAAQFDKLPMFDSCVYDFDVDKFTENDSGLIARLSPDQWDLLAKHAPDATLETVDRFSTFFSVSESFRNIAASSVNTTIISLCDSTLWALSKGLIRMDFGPSLDRYQARFMNAPLPDRGRWIQSLIHASQTLDRSELVASAEQCVDEQAATVTQDDLSSPDLSFVAAHPMDYADAMRMLFDATGQDTYLRLAKSFVTMLQDAGLPPETAIARDYGESLKFLVAMREHVDVDETIESLAEQAMGVLFLEKSGVFQSRPGSGRCRDAEGIGLLLQSMLQIA</sequence>
<comment type="caution">
    <text evidence="1">The sequence shown here is derived from an EMBL/GenBank/DDBJ whole genome shotgun (WGS) entry which is preliminary data.</text>
</comment>
<proteinExistence type="predicted"/>
<organism evidence="1 2">
    <name type="scientific">Stieleria varia</name>
    <dbReference type="NCBI Taxonomy" id="2528005"/>
    <lineage>
        <taxon>Bacteria</taxon>
        <taxon>Pseudomonadati</taxon>
        <taxon>Planctomycetota</taxon>
        <taxon>Planctomycetia</taxon>
        <taxon>Pirellulales</taxon>
        <taxon>Pirellulaceae</taxon>
        <taxon>Stieleria</taxon>
    </lineage>
</organism>